<protein>
    <submittedName>
        <fullName evidence="1">Ribosomal protein S1</fullName>
    </submittedName>
</protein>
<keyword evidence="1" id="KW-0687">Ribonucleoprotein</keyword>
<name>A0A2P2MMW0_RHIMU</name>
<keyword evidence="1" id="KW-0689">Ribosomal protein</keyword>
<sequence>MSLQEFQSTEPPGLRIKLDSWV</sequence>
<accession>A0A2P2MMW0</accession>
<reference evidence="1" key="1">
    <citation type="submission" date="2018-02" db="EMBL/GenBank/DDBJ databases">
        <title>Rhizophora mucronata_Transcriptome.</title>
        <authorList>
            <person name="Meera S.P."/>
            <person name="Sreeshan A."/>
            <person name="Augustine A."/>
        </authorList>
    </citation>
    <scope>NUCLEOTIDE SEQUENCE</scope>
    <source>
        <tissue evidence="1">Leaf</tissue>
    </source>
</reference>
<dbReference type="EMBL" id="GGEC01051043">
    <property type="protein sequence ID" value="MBX31527.1"/>
    <property type="molecule type" value="Transcribed_RNA"/>
</dbReference>
<evidence type="ECO:0000313" key="1">
    <source>
        <dbReference type="EMBL" id="MBX31527.1"/>
    </source>
</evidence>
<organism evidence="1">
    <name type="scientific">Rhizophora mucronata</name>
    <name type="common">Asiatic mangrove</name>
    <dbReference type="NCBI Taxonomy" id="61149"/>
    <lineage>
        <taxon>Eukaryota</taxon>
        <taxon>Viridiplantae</taxon>
        <taxon>Streptophyta</taxon>
        <taxon>Embryophyta</taxon>
        <taxon>Tracheophyta</taxon>
        <taxon>Spermatophyta</taxon>
        <taxon>Magnoliopsida</taxon>
        <taxon>eudicotyledons</taxon>
        <taxon>Gunneridae</taxon>
        <taxon>Pentapetalae</taxon>
        <taxon>rosids</taxon>
        <taxon>fabids</taxon>
        <taxon>Malpighiales</taxon>
        <taxon>Rhizophoraceae</taxon>
        <taxon>Rhizophora</taxon>
    </lineage>
</organism>
<proteinExistence type="predicted"/>
<dbReference type="GO" id="GO:0005840">
    <property type="term" value="C:ribosome"/>
    <property type="evidence" value="ECO:0007669"/>
    <property type="project" value="UniProtKB-KW"/>
</dbReference>
<dbReference type="AlphaFoldDB" id="A0A2P2MMW0"/>